<accession>A0A2P7AQS7</accession>
<dbReference type="AlphaFoldDB" id="A0A2P7AQS7"/>
<protein>
    <submittedName>
        <fullName evidence="2">Uncharacterized protein</fullName>
    </submittedName>
</protein>
<evidence type="ECO:0000256" key="1">
    <source>
        <dbReference type="SAM" id="MobiDB-lite"/>
    </source>
</evidence>
<sequence length="79" mass="8555">MAERLAGQIEYTVKAITEGSEHHQAAGIEGRDITAVGPMFDVTIREYNTKTNEFPPSLSKINGDPSTFAEVSSLNDEGN</sequence>
<proteinExistence type="predicted"/>
<evidence type="ECO:0000313" key="2">
    <source>
        <dbReference type="EMBL" id="PSH56585.1"/>
    </source>
</evidence>
<name>A0A2P7AQS7_9HYPH</name>
<comment type="caution">
    <text evidence="2">The sequence shown here is derived from an EMBL/GenBank/DDBJ whole genome shotgun (WGS) entry which is preliminary data.</text>
</comment>
<reference evidence="3" key="1">
    <citation type="submission" date="2017-11" db="EMBL/GenBank/DDBJ databases">
        <authorList>
            <person name="Kuznetsova I."/>
            <person name="Sazanova A."/>
            <person name="Chirak E."/>
            <person name="Safronova V."/>
            <person name="Willems A."/>
        </authorList>
    </citation>
    <scope>NUCLEOTIDE SEQUENCE [LARGE SCALE GENOMIC DNA]</scope>
    <source>
        <strain evidence="3">PEPV15</strain>
    </source>
</reference>
<organism evidence="2 3">
    <name type="scientific">Phyllobacterium endophyticum</name>
    <dbReference type="NCBI Taxonomy" id="1149773"/>
    <lineage>
        <taxon>Bacteria</taxon>
        <taxon>Pseudomonadati</taxon>
        <taxon>Pseudomonadota</taxon>
        <taxon>Alphaproteobacteria</taxon>
        <taxon>Hyphomicrobiales</taxon>
        <taxon>Phyllobacteriaceae</taxon>
        <taxon>Phyllobacterium</taxon>
    </lineage>
</organism>
<feature type="region of interest" description="Disordered" evidence="1">
    <location>
        <begin position="53"/>
        <end position="79"/>
    </location>
</feature>
<keyword evidence="3" id="KW-1185">Reference proteome</keyword>
<dbReference type="EMBL" id="PGGN01000003">
    <property type="protein sequence ID" value="PSH56585.1"/>
    <property type="molecule type" value="Genomic_DNA"/>
</dbReference>
<feature type="compositionally biased region" description="Polar residues" evidence="1">
    <location>
        <begin position="69"/>
        <end position="79"/>
    </location>
</feature>
<gene>
    <name evidence="2" type="ORF">CU100_14480</name>
</gene>
<evidence type="ECO:0000313" key="3">
    <source>
        <dbReference type="Proteomes" id="UP000241158"/>
    </source>
</evidence>
<dbReference type="Proteomes" id="UP000241158">
    <property type="component" value="Unassembled WGS sequence"/>
</dbReference>